<dbReference type="PANTHER" id="PTHR45848">
    <property type="entry name" value="DUAL SPECIFICITY PROTEIN PHOSPHATASE 12 FAMILY MEMBER"/>
    <property type="match status" value="1"/>
</dbReference>
<dbReference type="Proteomes" id="UP001497453">
    <property type="component" value="Chromosome 6"/>
</dbReference>
<dbReference type="Pfam" id="PF00782">
    <property type="entry name" value="DSPc"/>
    <property type="match status" value="1"/>
</dbReference>
<keyword evidence="3" id="KW-0378">Hydrolase</keyword>
<dbReference type="InterPro" id="IPR016278">
    <property type="entry name" value="DUSP12"/>
</dbReference>
<reference evidence="9" key="1">
    <citation type="submission" date="2024-04" db="EMBL/GenBank/DDBJ databases">
        <authorList>
            <person name="Shaw F."/>
            <person name="Minotto A."/>
        </authorList>
    </citation>
    <scope>NUCLEOTIDE SEQUENCE [LARGE SCALE GENOMIC DNA]</scope>
</reference>
<evidence type="ECO:0000256" key="1">
    <source>
        <dbReference type="ARBA" id="ARBA00008601"/>
    </source>
</evidence>
<sequence>MFSEHIDLMEEEPFDNMNEIVPNLWLGNLLGALDAKTLREKNIHSVVTAMRGKLAIDETFVNHRVEIDDSPDEDVLSHLVPAITFIEKELDRNRGVLVHCIAGVSRSSTIVAAYLMYAHGLDVQSALQFIRLSRPIADPNEGFVSQLEIFHKAHHTVSSQDRATRMFYLERIVKEVLNAKGDESLMREVFTKYPASELNPNPAHNPRQRRIRCKMCRQELATRSHIMDHGQVPAASTSRTPPVTEHLQPPLSVGDAARLGEQLSESLSLEETRKPNPSDTETTSAESSNICVASAQSSSSSAKSTDQQLPRSIPLPANYAGRARPAQPLPPVSPPILANPKCSGYFVEPLKWMEPFLSKGEHAGKIVCPNKKCNAKLGNYDWAGVCCSCKEWVVPGFCIHRSKVDEVM</sequence>
<feature type="compositionally biased region" description="Low complexity" evidence="5">
    <location>
        <begin position="287"/>
        <end position="304"/>
    </location>
</feature>
<dbReference type="InterPro" id="IPR000387">
    <property type="entry name" value="Tyr_Pase_dom"/>
</dbReference>
<accession>A0ABP1DS73</accession>
<dbReference type="CDD" id="cd14498">
    <property type="entry name" value="DSP"/>
    <property type="match status" value="1"/>
</dbReference>
<dbReference type="Gene3D" id="3.90.190.10">
    <property type="entry name" value="Protein tyrosine phosphatase superfamily"/>
    <property type="match status" value="1"/>
</dbReference>
<keyword evidence="4" id="KW-0904">Protein phosphatase</keyword>
<dbReference type="PIRSF" id="PIRSF000941">
    <property type="entry name" value="DUSP12"/>
    <property type="match status" value="1"/>
</dbReference>
<dbReference type="PROSITE" id="PS00383">
    <property type="entry name" value="TYR_PHOSPHATASE_1"/>
    <property type="match status" value="1"/>
</dbReference>
<dbReference type="SMART" id="SM00195">
    <property type="entry name" value="DSPc"/>
    <property type="match status" value="1"/>
</dbReference>
<dbReference type="EC" id="3.1.3.48" evidence="2"/>
<feature type="region of interest" description="Disordered" evidence="5">
    <location>
        <begin position="224"/>
        <end position="252"/>
    </location>
</feature>
<comment type="similarity">
    <text evidence="1">Belongs to the protein-tyrosine phosphatase family. Non-receptor class dual specificity subfamily.</text>
</comment>
<keyword evidence="9" id="KW-1185">Reference proteome</keyword>
<evidence type="ECO:0000259" key="7">
    <source>
        <dbReference type="PROSITE" id="PS50056"/>
    </source>
</evidence>
<organism evidence="8 9">
    <name type="scientific">Somion occarium</name>
    <dbReference type="NCBI Taxonomy" id="3059160"/>
    <lineage>
        <taxon>Eukaryota</taxon>
        <taxon>Fungi</taxon>
        <taxon>Dikarya</taxon>
        <taxon>Basidiomycota</taxon>
        <taxon>Agaricomycotina</taxon>
        <taxon>Agaricomycetes</taxon>
        <taxon>Polyporales</taxon>
        <taxon>Cerrenaceae</taxon>
        <taxon>Somion</taxon>
    </lineage>
</organism>
<protein>
    <recommendedName>
        <fullName evidence="2">protein-tyrosine-phosphatase</fullName>
        <ecNumber evidence="2">3.1.3.48</ecNumber>
    </recommendedName>
</protein>
<feature type="compositionally biased region" description="Polar residues" evidence="5">
    <location>
        <begin position="277"/>
        <end position="286"/>
    </location>
</feature>
<dbReference type="PANTHER" id="PTHR45848:SF4">
    <property type="entry name" value="DUAL SPECIFICITY PROTEIN PHOSPHATASE 12"/>
    <property type="match status" value="1"/>
</dbReference>
<dbReference type="PROSITE" id="PS50054">
    <property type="entry name" value="TYR_PHOSPHATASE_DUAL"/>
    <property type="match status" value="1"/>
</dbReference>
<evidence type="ECO:0000256" key="4">
    <source>
        <dbReference type="ARBA" id="ARBA00022912"/>
    </source>
</evidence>
<gene>
    <name evidence="8" type="ORF">GFSPODELE1_LOCUS7941</name>
</gene>
<dbReference type="SMART" id="SM00404">
    <property type="entry name" value="PTPc_motif"/>
    <property type="match status" value="1"/>
</dbReference>
<evidence type="ECO:0000313" key="9">
    <source>
        <dbReference type="Proteomes" id="UP001497453"/>
    </source>
</evidence>
<feature type="domain" description="Tyrosine-protein phosphatase" evidence="6">
    <location>
        <begin position="16"/>
        <end position="156"/>
    </location>
</feature>
<dbReference type="InterPro" id="IPR000340">
    <property type="entry name" value="Dual-sp_phosphatase_cat-dom"/>
</dbReference>
<evidence type="ECO:0000256" key="3">
    <source>
        <dbReference type="ARBA" id="ARBA00022801"/>
    </source>
</evidence>
<evidence type="ECO:0000256" key="2">
    <source>
        <dbReference type="ARBA" id="ARBA00013064"/>
    </source>
</evidence>
<dbReference type="PROSITE" id="PS50056">
    <property type="entry name" value="TYR_PHOSPHATASE_2"/>
    <property type="match status" value="1"/>
</dbReference>
<feature type="domain" description="Tyrosine specific protein phosphatases" evidence="7">
    <location>
        <begin position="77"/>
        <end position="135"/>
    </location>
</feature>
<evidence type="ECO:0000256" key="5">
    <source>
        <dbReference type="SAM" id="MobiDB-lite"/>
    </source>
</evidence>
<name>A0ABP1DS73_9APHY</name>
<dbReference type="SUPFAM" id="SSF52799">
    <property type="entry name" value="(Phosphotyrosine protein) phosphatases II"/>
    <property type="match status" value="1"/>
</dbReference>
<dbReference type="InterPro" id="IPR020422">
    <property type="entry name" value="TYR_PHOSPHATASE_DUAL_dom"/>
</dbReference>
<dbReference type="InterPro" id="IPR016130">
    <property type="entry name" value="Tyr_Pase_AS"/>
</dbReference>
<dbReference type="InterPro" id="IPR003595">
    <property type="entry name" value="Tyr_Pase_cat"/>
</dbReference>
<proteinExistence type="inferred from homology"/>
<evidence type="ECO:0000313" key="8">
    <source>
        <dbReference type="EMBL" id="CAL1710673.1"/>
    </source>
</evidence>
<dbReference type="EMBL" id="OZ037949">
    <property type="protein sequence ID" value="CAL1710673.1"/>
    <property type="molecule type" value="Genomic_DNA"/>
</dbReference>
<feature type="region of interest" description="Disordered" evidence="5">
    <location>
        <begin position="264"/>
        <end position="311"/>
    </location>
</feature>
<evidence type="ECO:0000259" key="6">
    <source>
        <dbReference type="PROSITE" id="PS50054"/>
    </source>
</evidence>
<dbReference type="InterPro" id="IPR029021">
    <property type="entry name" value="Prot-tyrosine_phosphatase-like"/>
</dbReference>